<accession>A0A7M1XJT8</accession>
<dbReference type="InterPro" id="IPR053139">
    <property type="entry name" value="Surface_bspA-like"/>
</dbReference>
<dbReference type="InterPro" id="IPR032675">
    <property type="entry name" value="LRR_dom_sf"/>
</dbReference>
<dbReference type="AlphaFoldDB" id="A0A7M1XJT8"/>
<proteinExistence type="predicted"/>
<dbReference type="Gene3D" id="3.80.10.10">
    <property type="entry name" value="Ribonuclease Inhibitor"/>
    <property type="match status" value="2"/>
</dbReference>
<dbReference type="EMBL" id="CP031517">
    <property type="protein sequence ID" value="QOS39420.1"/>
    <property type="molecule type" value="Genomic_DNA"/>
</dbReference>
<protein>
    <submittedName>
        <fullName evidence="1">Leucine-rich repeat domain-containing protein</fullName>
    </submittedName>
</protein>
<evidence type="ECO:0000313" key="2">
    <source>
        <dbReference type="Proteomes" id="UP000593591"/>
    </source>
</evidence>
<dbReference type="InterPro" id="IPR026906">
    <property type="entry name" value="LRR_5"/>
</dbReference>
<organism evidence="1 2">
    <name type="scientific">Treponema rectale</name>
    <dbReference type="NCBI Taxonomy" id="744512"/>
    <lineage>
        <taxon>Bacteria</taxon>
        <taxon>Pseudomonadati</taxon>
        <taxon>Spirochaetota</taxon>
        <taxon>Spirochaetia</taxon>
        <taxon>Spirochaetales</taxon>
        <taxon>Treponemataceae</taxon>
        <taxon>Treponema</taxon>
    </lineage>
</organism>
<dbReference type="PANTHER" id="PTHR45661:SF3">
    <property type="entry name" value="IG-LIKE DOMAIN-CONTAINING PROTEIN"/>
    <property type="match status" value="1"/>
</dbReference>
<reference evidence="1 2" key="1">
    <citation type="submission" date="2018-08" db="EMBL/GenBank/DDBJ databases">
        <title>The first complete genome of Treponema rectale (CHPAT), a commensal spirochete of the bovine rectum.</title>
        <authorList>
            <person name="Staton G.J."/>
            <person name="Clegg S.R."/>
            <person name="Carter S.D."/>
            <person name="Radford A.D."/>
            <person name="Darby A."/>
            <person name="Hall N."/>
            <person name="Birtles R.J."/>
            <person name="Evans N.J."/>
        </authorList>
    </citation>
    <scope>NUCLEOTIDE SEQUENCE [LARGE SCALE GENOMIC DNA]</scope>
    <source>
        <strain evidence="1 2">CHPA</strain>
    </source>
</reference>
<dbReference type="KEGG" id="trc:DYE49_02685"/>
<evidence type="ECO:0000313" key="1">
    <source>
        <dbReference type="EMBL" id="QOS39420.1"/>
    </source>
</evidence>
<dbReference type="Proteomes" id="UP000593591">
    <property type="component" value="Chromosome"/>
</dbReference>
<sequence>MSLNDPQVQFKKIKDSKHLEAYSVIGYNNKKVRNIVIPDNYRGLPVISISAGAFQDYKYLKNVTLPDSVISILDDAFKNCTSLNNIHLSKNLSFIGAMAFENCKSLEYIELPDSILFLGKNVFHNCRKLRRLALPLAFCQRLKDREAKDILPLTPGCRKLEMISLPCWVSLSSLYLLCQKSKPKTLQLIDLYLIHKKPVLSLKVKQFLSSIETLIFTTTSQTPLDMNSFILNVFPKLKSILLPSSLITIPSFAISNIDHLKKLVIPKSVKTIQSRAFHYLKNLHAIQLPHSLTRIEDEAFYHCEEVKIVIYNGTKEELSHISKPKLAFMDIRTNSIMCVDGYYHIKERYTKTLTKNL</sequence>
<gene>
    <name evidence="1" type="ORF">DYE49_02685</name>
</gene>
<dbReference type="SUPFAM" id="SSF52058">
    <property type="entry name" value="L domain-like"/>
    <property type="match status" value="1"/>
</dbReference>
<dbReference type="Pfam" id="PF13306">
    <property type="entry name" value="LRR_5"/>
    <property type="match status" value="2"/>
</dbReference>
<dbReference type="PANTHER" id="PTHR45661">
    <property type="entry name" value="SURFACE ANTIGEN"/>
    <property type="match status" value="1"/>
</dbReference>
<name>A0A7M1XJT8_9SPIR</name>